<reference evidence="4 5" key="1">
    <citation type="submission" date="2014-12" db="EMBL/GenBank/DDBJ databases">
        <title>Draft Genome Sequence of Pseudoalteromonas luteoviolacea HI1.</title>
        <authorList>
            <person name="Asahina A.Y."/>
            <person name="Hadfield M.G."/>
        </authorList>
    </citation>
    <scope>NUCLEOTIDE SEQUENCE [LARGE SCALE GENOMIC DNA]</scope>
    <source>
        <strain evidence="4 5">HI1</strain>
    </source>
</reference>
<keyword evidence="1" id="KW-0732">Signal</keyword>
<proteinExistence type="predicted"/>
<dbReference type="OrthoDB" id="275270at2"/>
<dbReference type="SUPFAM" id="SSF55486">
    <property type="entry name" value="Metalloproteases ('zincins'), catalytic domain"/>
    <property type="match status" value="1"/>
</dbReference>
<evidence type="ECO:0000313" key="5">
    <source>
        <dbReference type="Proteomes" id="UP000031327"/>
    </source>
</evidence>
<feature type="domain" description="Peptidase M6-like" evidence="2">
    <location>
        <begin position="75"/>
        <end position="344"/>
    </location>
</feature>
<dbReference type="GO" id="GO:0008233">
    <property type="term" value="F:peptidase activity"/>
    <property type="evidence" value="ECO:0007669"/>
    <property type="project" value="InterPro"/>
</dbReference>
<dbReference type="PANTHER" id="PTHR41775:SF1">
    <property type="entry name" value="PEPTIDASE M6-LIKE DOMAIN-CONTAINING PROTEIN"/>
    <property type="match status" value="1"/>
</dbReference>
<dbReference type="EMBL" id="JWIC01000007">
    <property type="protein sequence ID" value="KID56160.1"/>
    <property type="molecule type" value="Genomic_DNA"/>
</dbReference>
<dbReference type="Proteomes" id="UP000031327">
    <property type="component" value="Unassembled WGS sequence"/>
</dbReference>
<feature type="signal peptide" evidence="1">
    <location>
        <begin position="1"/>
        <end position="23"/>
    </location>
</feature>
<name>A0A0C1Q9S2_9GAMM</name>
<protein>
    <submittedName>
        <fullName evidence="4">Uncharacterized protein</fullName>
    </submittedName>
</protein>
<dbReference type="GO" id="GO:0006508">
    <property type="term" value="P:proteolysis"/>
    <property type="evidence" value="ECO:0007669"/>
    <property type="project" value="InterPro"/>
</dbReference>
<dbReference type="Pfam" id="PF05547">
    <property type="entry name" value="Peptidase_M6"/>
    <property type="match status" value="1"/>
</dbReference>
<organism evidence="4 5">
    <name type="scientific">Pseudoalteromonas luteoviolacea</name>
    <dbReference type="NCBI Taxonomy" id="43657"/>
    <lineage>
        <taxon>Bacteria</taxon>
        <taxon>Pseudomonadati</taxon>
        <taxon>Pseudomonadota</taxon>
        <taxon>Gammaproteobacteria</taxon>
        <taxon>Alteromonadales</taxon>
        <taxon>Pseudoalteromonadaceae</taxon>
        <taxon>Pseudoalteromonas</taxon>
    </lineage>
</organism>
<dbReference type="AlphaFoldDB" id="A0A0C1Q9S2"/>
<evidence type="ECO:0000313" key="4">
    <source>
        <dbReference type="EMBL" id="KID56160.1"/>
    </source>
</evidence>
<accession>A0A0C1Q9S2</accession>
<sequence>MKKYMLNSLTAAVICALSGYAQAHAHHTQTSTENVTIDPVQVEKLKKDADLHKNLTADFSAPLVVQNGDTTSQTREWHGEVTTRKVLTILMEFADVPHNSLKPEDAPNKHYYDDYTPEHYEEMIFSKNGYVGPRGDRLPSMREYFLDQSGGSFDVEGGVFGWYKTEFAHPYYKADTHALIKEAVYNVLADENFNLSDYDLDNDGQIDHLSIVHSTLGEESEPRALRSDPNSPFNNYIWSHRHVVNADVVNETVGKTARIGSYVIQPIDATIGLLAHELGHDLGLPDEYDIAYSEDKHGGVGAKVSSYSSMASGSWGGAIGGTKPTGYSPYAKLFLQNKFGGNWIQSQEINAAELTGQGVTVKFSQAGVKGLNNDLVKVNLPEQTKRIYEPLNANAFDLTSYSSISFPQPLKDTEAATLSFDLNSTTSLNGAYGLRVMVSVPSAGIYGSLAPSNAAELEMASDGRKVRGTSAKWTTVNYDISPLAQFDDVTFTIENYAIGGDATYVAVDNISIADNGTVVNKITSNNPEKVTFAHSASLSDGTIQYTPYYLLEWRQHVGFDASLKDAGMEEGLLVWFVDPSYIIEFFDVPSVDNLSAAHPGHGFLGIVDADRNPILEYVTEYSATGQWVTDRSVTPLNSRRQIKDAPFNTLPQLGDEGKTTRTDLANGGYLETVWRDQFTNANPRFADWDDYTNYIRPATGTKLPKLGLMFEVVGQSEDGATADIKISKMW</sequence>
<evidence type="ECO:0000259" key="2">
    <source>
        <dbReference type="Pfam" id="PF05547"/>
    </source>
</evidence>
<evidence type="ECO:0000256" key="1">
    <source>
        <dbReference type="SAM" id="SignalP"/>
    </source>
</evidence>
<feature type="domain" description="Immune inhibitor A-like metallopeptidase VEG" evidence="3">
    <location>
        <begin position="545"/>
        <end position="724"/>
    </location>
</feature>
<dbReference type="NCBIfam" id="TIGR03296">
    <property type="entry name" value="M6dom_TIGR03296"/>
    <property type="match status" value="1"/>
</dbReference>
<feature type="chain" id="PRO_5002151049" evidence="1">
    <location>
        <begin position="24"/>
        <end position="730"/>
    </location>
</feature>
<dbReference type="InterPro" id="IPR008757">
    <property type="entry name" value="Peptidase_M6-like_domain"/>
</dbReference>
<dbReference type="RefSeq" id="WP_039610734.1">
    <property type="nucleotide sequence ID" value="NZ_JWIC01000007.1"/>
</dbReference>
<dbReference type="InterPro" id="IPR048665">
    <property type="entry name" value="InhA-like_VEG"/>
</dbReference>
<gene>
    <name evidence="4" type="ORF">JF50_17920</name>
</gene>
<dbReference type="PANTHER" id="PTHR41775">
    <property type="entry name" value="SECRETED PROTEIN-RELATED"/>
    <property type="match status" value="1"/>
</dbReference>
<evidence type="ECO:0000259" key="3">
    <source>
        <dbReference type="Pfam" id="PF20774"/>
    </source>
</evidence>
<dbReference type="Pfam" id="PF20774">
    <property type="entry name" value="InhA-like_VEG"/>
    <property type="match status" value="1"/>
</dbReference>
<comment type="caution">
    <text evidence="4">The sequence shown here is derived from an EMBL/GenBank/DDBJ whole genome shotgun (WGS) entry which is preliminary data.</text>
</comment>